<keyword evidence="2" id="KW-0812">Transmembrane</keyword>
<feature type="signal peptide" evidence="3">
    <location>
        <begin position="1"/>
        <end position="24"/>
    </location>
</feature>
<evidence type="ECO:0000256" key="2">
    <source>
        <dbReference type="SAM" id="Phobius"/>
    </source>
</evidence>
<feature type="compositionally biased region" description="Low complexity" evidence="1">
    <location>
        <begin position="293"/>
        <end position="306"/>
    </location>
</feature>
<feature type="region of interest" description="Disordered" evidence="1">
    <location>
        <begin position="462"/>
        <end position="486"/>
    </location>
</feature>
<evidence type="ECO:0000256" key="3">
    <source>
        <dbReference type="SAM" id="SignalP"/>
    </source>
</evidence>
<evidence type="ECO:0000313" key="4">
    <source>
        <dbReference type="EMBL" id="MFI8751769.1"/>
    </source>
</evidence>
<feature type="compositionally biased region" description="Gly residues" evidence="1">
    <location>
        <begin position="462"/>
        <end position="475"/>
    </location>
</feature>
<protein>
    <submittedName>
        <fullName evidence="4">Uncharacterized protein</fullName>
    </submittedName>
</protein>
<feature type="compositionally biased region" description="Acidic residues" evidence="1">
    <location>
        <begin position="476"/>
        <end position="485"/>
    </location>
</feature>
<feature type="chain" id="PRO_5046874596" evidence="3">
    <location>
        <begin position="25"/>
        <end position="612"/>
    </location>
</feature>
<dbReference type="Gene3D" id="1.20.120.20">
    <property type="entry name" value="Apolipoprotein"/>
    <property type="match status" value="1"/>
</dbReference>
<organism evidence="4 5">
    <name type="scientific">Vreelandella lionensis</name>
    <dbReference type="NCBI Taxonomy" id="1144478"/>
    <lineage>
        <taxon>Bacteria</taxon>
        <taxon>Pseudomonadati</taxon>
        <taxon>Pseudomonadota</taxon>
        <taxon>Gammaproteobacteria</taxon>
        <taxon>Oceanospirillales</taxon>
        <taxon>Halomonadaceae</taxon>
        <taxon>Vreelandella</taxon>
    </lineage>
</organism>
<feature type="transmembrane region" description="Helical" evidence="2">
    <location>
        <begin position="587"/>
        <end position="605"/>
    </location>
</feature>
<feature type="compositionally biased region" description="Gly residues" evidence="1">
    <location>
        <begin position="307"/>
        <end position="339"/>
    </location>
</feature>
<keyword evidence="2" id="KW-0472">Membrane</keyword>
<feature type="region of interest" description="Disordered" evidence="1">
    <location>
        <begin position="269"/>
        <end position="345"/>
    </location>
</feature>
<keyword evidence="3" id="KW-0732">Signal</keyword>
<keyword evidence="5" id="KW-1185">Reference proteome</keyword>
<sequence length="612" mass="63241">MIKKAVLLTTLTPFLMVFAPSAFSADGTLYYNNSRFYNSPSAYCSSINKNQSSTYIVHSGVSFVTSTRFNCMGRQYYADNQGEYAGQPVTDSTIVYSTGYVGTCNSHPSCNFDSDFNNAVLTNPDLLPKIDDEQCQSENGGSITLSPSSANYLQTGGSVKTHGGACSISGVGGVTSCFDPGDGVSCSLDIVSESTGEFGTFSSDSSLNGAWGAGDGTFSVVDFSGNDYLTALPGGCSDSSSCVTIGDQSFLVDWDSAPDYFEYVGSDGNTYSKPSSSGGSGGDNGGDTGGGEPTDPTNPTDPTDPGGNNGGDTGGDSGGSDGGNDSGDGSGGSSGGGGSTVPDFEFDDSDIIEAIRSSGQSNRNAIDALSNDVTGAISNQSNELNTATAQQTEALTDTINAETSRLITESDRQTGRVTTAITSQTQSVQNTLDNQTRSIKDTLEGMQSALVDAFDNINVTFSGGGGSGGGSSDGEGSGEGEEGEGLDGFMDGLVDKLASRFTEEVGDGNDLFNSSGMDQTLDGLAEEQQGYNDEVNTLMDEIGDGSSSSIADQVTSRLPSLPSGSCTPLQFGVMEISCQAFNTIKAWLSWIIYFWTVVSVIDTFFRSGQRTA</sequence>
<comment type="caution">
    <text evidence="4">The sequence shown here is derived from an EMBL/GenBank/DDBJ whole genome shotgun (WGS) entry which is preliminary data.</text>
</comment>
<accession>A0ABW8BXW1</accession>
<keyword evidence="2" id="KW-1133">Transmembrane helix</keyword>
<dbReference type="RefSeq" id="WP_399846294.1">
    <property type="nucleotide sequence ID" value="NZ_JBITWC010000038.1"/>
</dbReference>
<dbReference type="Proteomes" id="UP001614338">
    <property type="component" value="Unassembled WGS sequence"/>
</dbReference>
<gene>
    <name evidence="4" type="ORF">ACIGG6_17435</name>
</gene>
<evidence type="ECO:0000256" key="1">
    <source>
        <dbReference type="SAM" id="MobiDB-lite"/>
    </source>
</evidence>
<feature type="compositionally biased region" description="Gly residues" evidence="1">
    <location>
        <begin position="278"/>
        <end position="292"/>
    </location>
</feature>
<name>A0ABW8BXW1_9GAMM</name>
<evidence type="ECO:0000313" key="5">
    <source>
        <dbReference type="Proteomes" id="UP001614338"/>
    </source>
</evidence>
<dbReference type="EMBL" id="JBITWC010000038">
    <property type="protein sequence ID" value="MFI8751769.1"/>
    <property type="molecule type" value="Genomic_DNA"/>
</dbReference>
<reference evidence="4 5" key="1">
    <citation type="submission" date="2024-10" db="EMBL/GenBank/DDBJ databases">
        <title>The Natural Products Discovery Center: Release of the First 8490 Sequenced Strains for Exploring Actinobacteria Biosynthetic Diversity.</title>
        <authorList>
            <person name="Kalkreuter E."/>
            <person name="Kautsar S.A."/>
            <person name="Yang D."/>
            <person name="Bader C.D."/>
            <person name="Teijaro C.N."/>
            <person name="Fluegel L."/>
            <person name="Davis C.M."/>
            <person name="Simpson J.R."/>
            <person name="Lauterbach L."/>
            <person name="Steele A.D."/>
            <person name="Gui C."/>
            <person name="Meng S."/>
            <person name="Li G."/>
            <person name="Viehrig K."/>
            <person name="Ye F."/>
            <person name="Su P."/>
            <person name="Kiefer A.F."/>
            <person name="Nichols A."/>
            <person name="Cepeda A.J."/>
            <person name="Yan W."/>
            <person name="Fan B."/>
            <person name="Jiang Y."/>
            <person name="Adhikari A."/>
            <person name="Zheng C.-J."/>
            <person name="Schuster L."/>
            <person name="Cowan T.M."/>
            <person name="Smanski M.J."/>
            <person name="Chevrette M.G."/>
            <person name="De Carvalho L.P.S."/>
            <person name="Shen B."/>
        </authorList>
    </citation>
    <scope>NUCLEOTIDE SEQUENCE [LARGE SCALE GENOMIC DNA]</scope>
    <source>
        <strain evidence="4 5">NPDC077409</strain>
    </source>
</reference>
<proteinExistence type="predicted"/>